<evidence type="ECO:0000313" key="9">
    <source>
        <dbReference type="EMBL" id="SDZ83464.1"/>
    </source>
</evidence>
<accession>A0A1H3WAL5</accession>
<dbReference type="AlphaFoldDB" id="A0A1H3WAL5"/>
<sequence>MENLSVTLIIIVITCIVSFRAFSNEALMSKLIFYPPAISENGQWYRFFSCGLIHADFGHLAFNMYAFYTFGIVVEDAFRSIFGDGLGRFFYALLYVTALLVCLLPTYVKNKDNYAYQSLGASGAVSAIVFVSILLMPTAEIGLIFIPFFTLPSFIFGVIYLAITAWLDRRGSSRINHSAHLYGGLYGIAFLIVICQLFSHFNVLAQFVLQVRSYFQI</sequence>
<evidence type="ECO:0000256" key="1">
    <source>
        <dbReference type="ARBA" id="ARBA00004141"/>
    </source>
</evidence>
<feature type="transmembrane region" description="Helical" evidence="7">
    <location>
        <begin position="88"/>
        <end position="107"/>
    </location>
</feature>
<name>A0A1H3WAL5_9BACT</name>
<comment type="similarity">
    <text evidence="2">Belongs to the peptidase S54 family.</text>
</comment>
<feature type="transmembrane region" description="Helical" evidence="7">
    <location>
        <begin position="114"/>
        <end position="135"/>
    </location>
</feature>
<dbReference type="SUPFAM" id="SSF144091">
    <property type="entry name" value="Rhomboid-like"/>
    <property type="match status" value="1"/>
</dbReference>
<keyword evidence="5 7" id="KW-1133">Transmembrane helix</keyword>
<dbReference type="InterPro" id="IPR050925">
    <property type="entry name" value="Rhomboid_protease_S54"/>
</dbReference>
<dbReference type="InterPro" id="IPR035952">
    <property type="entry name" value="Rhomboid-like_sf"/>
</dbReference>
<dbReference type="GO" id="GO:0016020">
    <property type="term" value="C:membrane"/>
    <property type="evidence" value="ECO:0007669"/>
    <property type="project" value="UniProtKB-SubCell"/>
</dbReference>
<comment type="subcellular location">
    <subcellularLocation>
        <location evidence="1">Membrane</location>
        <topology evidence="1">Multi-pass membrane protein</topology>
    </subcellularLocation>
</comment>
<keyword evidence="6 7" id="KW-0472">Membrane</keyword>
<keyword evidence="9" id="KW-0645">Protease</keyword>
<keyword evidence="10" id="KW-1185">Reference proteome</keyword>
<evidence type="ECO:0000256" key="3">
    <source>
        <dbReference type="ARBA" id="ARBA00022692"/>
    </source>
</evidence>
<keyword evidence="4" id="KW-0378">Hydrolase</keyword>
<dbReference type="STRING" id="551991.SAMN05192529_102228"/>
<dbReference type="Gene3D" id="1.20.1540.10">
    <property type="entry name" value="Rhomboid-like"/>
    <property type="match status" value="1"/>
</dbReference>
<dbReference type="InterPro" id="IPR022764">
    <property type="entry name" value="Peptidase_S54_rhomboid_dom"/>
</dbReference>
<feature type="transmembrane region" description="Helical" evidence="7">
    <location>
        <begin position="44"/>
        <end position="68"/>
    </location>
</feature>
<dbReference type="Pfam" id="PF01694">
    <property type="entry name" value="Rhomboid"/>
    <property type="match status" value="1"/>
</dbReference>
<dbReference type="PANTHER" id="PTHR43731">
    <property type="entry name" value="RHOMBOID PROTEASE"/>
    <property type="match status" value="1"/>
</dbReference>
<gene>
    <name evidence="9" type="ORF">SAMN05192529_102228</name>
</gene>
<dbReference type="Proteomes" id="UP000199041">
    <property type="component" value="Unassembled WGS sequence"/>
</dbReference>
<evidence type="ECO:0000256" key="7">
    <source>
        <dbReference type="SAM" id="Phobius"/>
    </source>
</evidence>
<evidence type="ECO:0000256" key="4">
    <source>
        <dbReference type="ARBA" id="ARBA00022801"/>
    </source>
</evidence>
<protein>
    <submittedName>
        <fullName evidence="9">Membrane associated serine protease, rhomboid family</fullName>
    </submittedName>
</protein>
<feature type="transmembrane region" description="Helical" evidence="7">
    <location>
        <begin position="179"/>
        <end position="199"/>
    </location>
</feature>
<reference evidence="9 10" key="1">
    <citation type="submission" date="2016-10" db="EMBL/GenBank/DDBJ databases">
        <authorList>
            <person name="de Groot N.N."/>
        </authorList>
    </citation>
    <scope>NUCLEOTIDE SEQUENCE [LARGE SCALE GENOMIC DNA]</scope>
    <source>
        <strain evidence="9 10">Vu-144</strain>
    </source>
</reference>
<feature type="transmembrane region" description="Helical" evidence="7">
    <location>
        <begin position="6"/>
        <end position="23"/>
    </location>
</feature>
<evidence type="ECO:0000256" key="5">
    <source>
        <dbReference type="ARBA" id="ARBA00022989"/>
    </source>
</evidence>
<dbReference type="EMBL" id="FNQY01000002">
    <property type="protein sequence ID" value="SDZ83464.1"/>
    <property type="molecule type" value="Genomic_DNA"/>
</dbReference>
<dbReference type="PANTHER" id="PTHR43731:SF14">
    <property type="entry name" value="PRESENILIN-ASSOCIATED RHOMBOID-LIKE PROTEIN, MITOCHONDRIAL"/>
    <property type="match status" value="1"/>
</dbReference>
<organism evidence="9 10">
    <name type="scientific">Arachidicoccus rhizosphaerae</name>
    <dbReference type="NCBI Taxonomy" id="551991"/>
    <lineage>
        <taxon>Bacteria</taxon>
        <taxon>Pseudomonadati</taxon>
        <taxon>Bacteroidota</taxon>
        <taxon>Chitinophagia</taxon>
        <taxon>Chitinophagales</taxon>
        <taxon>Chitinophagaceae</taxon>
        <taxon>Arachidicoccus</taxon>
    </lineage>
</organism>
<feature type="domain" description="Peptidase S54 rhomboid" evidence="8">
    <location>
        <begin position="42"/>
        <end position="196"/>
    </location>
</feature>
<evidence type="ECO:0000313" key="10">
    <source>
        <dbReference type="Proteomes" id="UP000199041"/>
    </source>
</evidence>
<evidence type="ECO:0000256" key="6">
    <source>
        <dbReference type="ARBA" id="ARBA00023136"/>
    </source>
</evidence>
<dbReference type="GO" id="GO:0006508">
    <property type="term" value="P:proteolysis"/>
    <property type="evidence" value="ECO:0007669"/>
    <property type="project" value="UniProtKB-KW"/>
</dbReference>
<evidence type="ECO:0000256" key="2">
    <source>
        <dbReference type="ARBA" id="ARBA00009045"/>
    </source>
</evidence>
<feature type="transmembrane region" description="Helical" evidence="7">
    <location>
        <begin position="141"/>
        <end position="167"/>
    </location>
</feature>
<evidence type="ECO:0000259" key="8">
    <source>
        <dbReference type="Pfam" id="PF01694"/>
    </source>
</evidence>
<dbReference type="GO" id="GO:0004252">
    <property type="term" value="F:serine-type endopeptidase activity"/>
    <property type="evidence" value="ECO:0007669"/>
    <property type="project" value="InterPro"/>
</dbReference>
<keyword evidence="3 7" id="KW-0812">Transmembrane</keyword>
<proteinExistence type="inferred from homology"/>